<keyword evidence="1" id="KW-0862">Zinc</keyword>
<gene>
    <name evidence="2" type="ORF">B0A66_13460</name>
</gene>
<dbReference type="EMBL" id="MUGW01000026">
    <property type="protein sequence ID" value="OXA90089.1"/>
    <property type="molecule type" value="Genomic_DNA"/>
</dbReference>
<dbReference type="PANTHER" id="PTHR33202:SF22">
    <property type="entry name" value="HYDROGEN PEROXIDE SENSITIVE REPRESSOR"/>
    <property type="match status" value="1"/>
</dbReference>
<proteinExistence type="predicted"/>
<evidence type="ECO:0000256" key="1">
    <source>
        <dbReference type="PIRSR" id="PIRSR602481-1"/>
    </source>
</evidence>
<comment type="caution">
    <text evidence="2">The sequence shown here is derived from an EMBL/GenBank/DDBJ whole genome shotgun (WGS) entry which is preliminary data.</text>
</comment>
<feature type="binding site" evidence="1">
    <location>
        <position position="96"/>
    </location>
    <ligand>
        <name>Zn(2+)</name>
        <dbReference type="ChEBI" id="CHEBI:29105"/>
    </ligand>
</feature>
<dbReference type="InterPro" id="IPR036388">
    <property type="entry name" value="WH-like_DNA-bd_sf"/>
</dbReference>
<keyword evidence="3" id="KW-1185">Reference proteome</keyword>
<keyword evidence="1" id="KW-0479">Metal-binding</keyword>
<evidence type="ECO:0000313" key="2">
    <source>
        <dbReference type="EMBL" id="OXA90089.1"/>
    </source>
</evidence>
<dbReference type="SUPFAM" id="SSF46785">
    <property type="entry name" value="Winged helix' DNA-binding domain"/>
    <property type="match status" value="1"/>
</dbReference>
<reference evidence="2 3" key="1">
    <citation type="submission" date="2016-11" db="EMBL/GenBank/DDBJ databases">
        <title>Whole genomes of Flavobacteriaceae.</title>
        <authorList>
            <person name="Stine C."/>
            <person name="Li C."/>
            <person name="Tadesse D."/>
        </authorList>
    </citation>
    <scope>NUCLEOTIDE SEQUENCE [LARGE SCALE GENOMIC DNA]</scope>
    <source>
        <strain evidence="2 3">DSM 18292</strain>
    </source>
</reference>
<dbReference type="Gene3D" id="1.10.10.10">
    <property type="entry name" value="Winged helix-like DNA-binding domain superfamily/Winged helix DNA-binding domain"/>
    <property type="match status" value="1"/>
</dbReference>
<dbReference type="InterPro" id="IPR036390">
    <property type="entry name" value="WH_DNA-bd_sf"/>
</dbReference>
<dbReference type="GO" id="GO:0045892">
    <property type="term" value="P:negative regulation of DNA-templated transcription"/>
    <property type="evidence" value="ECO:0007669"/>
    <property type="project" value="TreeGrafter"/>
</dbReference>
<feature type="binding site" evidence="1">
    <location>
        <position position="99"/>
    </location>
    <ligand>
        <name>Zn(2+)</name>
        <dbReference type="ChEBI" id="CHEBI:29105"/>
    </ligand>
</feature>
<feature type="binding site" evidence="1">
    <location>
        <position position="131"/>
    </location>
    <ligand>
        <name>Zn(2+)</name>
        <dbReference type="ChEBI" id="CHEBI:29105"/>
    </ligand>
</feature>
<dbReference type="PANTHER" id="PTHR33202">
    <property type="entry name" value="ZINC UPTAKE REGULATION PROTEIN"/>
    <property type="match status" value="1"/>
</dbReference>
<name>A0A226H700_9FLAO</name>
<sequence length="139" mass="16211">MKKATEDAFAGKNIRLTTMRILIYEYLETVTAALSLSDIEKFFHKADKVTIYRTLQTFQEKGLVHKITDENVVKYKLCAETCAEENHNDRHLHFYCKNCKETTCREEIIFPESMDNQLQIDEIQILAKGICDKCLRLSL</sequence>
<dbReference type="GO" id="GO:0003700">
    <property type="term" value="F:DNA-binding transcription factor activity"/>
    <property type="evidence" value="ECO:0007669"/>
    <property type="project" value="InterPro"/>
</dbReference>
<dbReference type="GO" id="GO:0008270">
    <property type="term" value="F:zinc ion binding"/>
    <property type="evidence" value="ECO:0007669"/>
    <property type="project" value="TreeGrafter"/>
</dbReference>
<dbReference type="AlphaFoldDB" id="A0A226H700"/>
<dbReference type="OrthoDB" id="594893at2"/>
<accession>A0A226H700</accession>
<organism evidence="2 3">
    <name type="scientific">Flavobacterium hercynium</name>
    <dbReference type="NCBI Taxonomy" id="387094"/>
    <lineage>
        <taxon>Bacteria</taxon>
        <taxon>Pseudomonadati</taxon>
        <taxon>Bacteroidota</taxon>
        <taxon>Flavobacteriia</taxon>
        <taxon>Flavobacteriales</taxon>
        <taxon>Flavobacteriaceae</taxon>
        <taxon>Flavobacterium</taxon>
    </lineage>
</organism>
<dbReference type="Pfam" id="PF01475">
    <property type="entry name" value="FUR"/>
    <property type="match status" value="1"/>
</dbReference>
<dbReference type="Proteomes" id="UP000198345">
    <property type="component" value="Unassembled WGS sequence"/>
</dbReference>
<dbReference type="GO" id="GO:0000976">
    <property type="term" value="F:transcription cis-regulatory region binding"/>
    <property type="evidence" value="ECO:0007669"/>
    <property type="project" value="TreeGrafter"/>
</dbReference>
<dbReference type="GO" id="GO:1900376">
    <property type="term" value="P:regulation of secondary metabolite biosynthetic process"/>
    <property type="evidence" value="ECO:0007669"/>
    <property type="project" value="TreeGrafter"/>
</dbReference>
<comment type="cofactor">
    <cofactor evidence="1">
        <name>Zn(2+)</name>
        <dbReference type="ChEBI" id="CHEBI:29105"/>
    </cofactor>
    <text evidence="1">Binds 1 zinc ion per subunit.</text>
</comment>
<protein>
    <submittedName>
        <fullName evidence="2">Transcriptional regulator</fullName>
    </submittedName>
</protein>
<dbReference type="InterPro" id="IPR002481">
    <property type="entry name" value="FUR"/>
</dbReference>
<feature type="binding site" evidence="1">
    <location>
        <position position="134"/>
    </location>
    <ligand>
        <name>Zn(2+)</name>
        <dbReference type="ChEBI" id="CHEBI:29105"/>
    </ligand>
</feature>
<dbReference type="RefSeq" id="WP_089050445.1">
    <property type="nucleotide sequence ID" value="NZ_FXTV01000004.1"/>
</dbReference>
<evidence type="ECO:0000313" key="3">
    <source>
        <dbReference type="Proteomes" id="UP000198345"/>
    </source>
</evidence>